<dbReference type="AlphaFoldDB" id="A0A0A9A167"/>
<name>A0A0A9A167_ARUDO</name>
<accession>A0A0A9A167</accession>
<reference evidence="1" key="2">
    <citation type="journal article" date="2015" name="Data Brief">
        <title>Shoot transcriptome of the giant reed, Arundo donax.</title>
        <authorList>
            <person name="Barrero R.A."/>
            <person name="Guerrero F.D."/>
            <person name="Moolhuijzen P."/>
            <person name="Goolsby J.A."/>
            <person name="Tidwell J."/>
            <person name="Bellgard S.E."/>
            <person name="Bellgard M.I."/>
        </authorList>
    </citation>
    <scope>NUCLEOTIDE SEQUENCE</scope>
    <source>
        <tissue evidence="1">Shoot tissue taken approximately 20 cm above the soil surface</tissue>
    </source>
</reference>
<evidence type="ECO:0000313" key="1">
    <source>
        <dbReference type="EMBL" id="JAD40787.1"/>
    </source>
</evidence>
<sequence length="18" mass="1942">MLASVFKSAGICERLLCT</sequence>
<dbReference type="EMBL" id="GBRH01257108">
    <property type="protein sequence ID" value="JAD40787.1"/>
    <property type="molecule type" value="Transcribed_RNA"/>
</dbReference>
<protein>
    <submittedName>
        <fullName evidence="1">Uncharacterized protein</fullName>
    </submittedName>
</protein>
<proteinExistence type="predicted"/>
<reference evidence="1" key="1">
    <citation type="submission" date="2014-09" db="EMBL/GenBank/DDBJ databases">
        <authorList>
            <person name="Magalhaes I.L.F."/>
            <person name="Oliveira U."/>
            <person name="Santos F.R."/>
            <person name="Vidigal T.H.D.A."/>
            <person name="Brescovit A.D."/>
            <person name="Santos A.J."/>
        </authorList>
    </citation>
    <scope>NUCLEOTIDE SEQUENCE</scope>
    <source>
        <tissue evidence="1">Shoot tissue taken approximately 20 cm above the soil surface</tissue>
    </source>
</reference>
<organism evidence="1">
    <name type="scientific">Arundo donax</name>
    <name type="common">Giant reed</name>
    <name type="synonym">Donax arundinaceus</name>
    <dbReference type="NCBI Taxonomy" id="35708"/>
    <lineage>
        <taxon>Eukaryota</taxon>
        <taxon>Viridiplantae</taxon>
        <taxon>Streptophyta</taxon>
        <taxon>Embryophyta</taxon>
        <taxon>Tracheophyta</taxon>
        <taxon>Spermatophyta</taxon>
        <taxon>Magnoliopsida</taxon>
        <taxon>Liliopsida</taxon>
        <taxon>Poales</taxon>
        <taxon>Poaceae</taxon>
        <taxon>PACMAD clade</taxon>
        <taxon>Arundinoideae</taxon>
        <taxon>Arundineae</taxon>
        <taxon>Arundo</taxon>
    </lineage>
</organism>